<dbReference type="PROSITE" id="PS50903">
    <property type="entry name" value="RUBREDOXIN_LIKE"/>
    <property type="match status" value="1"/>
</dbReference>
<reference evidence="8" key="1">
    <citation type="submission" date="2018-06" db="EMBL/GenBank/DDBJ databases">
        <authorList>
            <person name="Zhirakovskaya E."/>
        </authorList>
    </citation>
    <scope>NUCLEOTIDE SEQUENCE</scope>
</reference>
<keyword evidence="5" id="KW-0408">Iron</keyword>
<dbReference type="AlphaFoldDB" id="A0A3B0U3R6"/>
<organism evidence="8">
    <name type="scientific">hydrothermal vent metagenome</name>
    <dbReference type="NCBI Taxonomy" id="652676"/>
    <lineage>
        <taxon>unclassified sequences</taxon>
        <taxon>metagenomes</taxon>
        <taxon>ecological metagenomes</taxon>
    </lineage>
</organism>
<dbReference type="InterPro" id="IPR024935">
    <property type="entry name" value="Rubredoxin_dom"/>
</dbReference>
<evidence type="ECO:0000256" key="1">
    <source>
        <dbReference type="ARBA" id="ARBA00022448"/>
    </source>
</evidence>
<dbReference type="GO" id="GO:0042602">
    <property type="term" value="F:riboflavin reductase (NADPH) activity"/>
    <property type="evidence" value="ECO:0007669"/>
    <property type="project" value="TreeGrafter"/>
</dbReference>
<name>A0A3B0U3R6_9ZZZZ</name>
<feature type="region of interest" description="Disordered" evidence="6">
    <location>
        <begin position="171"/>
        <end position="198"/>
    </location>
</feature>
<dbReference type="InterPro" id="IPR024934">
    <property type="entry name" value="Rubredoxin-like_dom"/>
</dbReference>
<dbReference type="GO" id="GO:0010181">
    <property type="term" value="F:FMN binding"/>
    <property type="evidence" value="ECO:0007669"/>
    <property type="project" value="InterPro"/>
</dbReference>
<keyword evidence="2" id="KW-0479">Metal-binding</keyword>
<evidence type="ECO:0000256" key="2">
    <source>
        <dbReference type="ARBA" id="ARBA00022723"/>
    </source>
</evidence>
<dbReference type="Gene3D" id="2.20.28.10">
    <property type="match status" value="1"/>
</dbReference>
<dbReference type="SUPFAM" id="SSF50475">
    <property type="entry name" value="FMN-binding split barrel"/>
    <property type="match status" value="1"/>
</dbReference>
<dbReference type="InterPro" id="IPR050268">
    <property type="entry name" value="NADH-dep_flavin_reductase"/>
</dbReference>
<protein>
    <submittedName>
        <fullName evidence="8">Rubredoxin</fullName>
    </submittedName>
</protein>
<dbReference type="EMBL" id="UOEP01000094">
    <property type="protein sequence ID" value="VAW19089.1"/>
    <property type="molecule type" value="Genomic_DNA"/>
</dbReference>
<evidence type="ECO:0000256" key="6">
    <source>
        <dbReference type="SAM" id="MobiDB-lite"/>
    </source>
</evidence>
<dbReference type="GO" id="GO:0005506">
    <property type="term" value="F:iron ion binding"/>
    <property type="evidence" value="ECO:0007669"/>
    <property type="project" value="InterPro"/>
</dbReference>
<evidence type="ECO:0000256" key="4">
    <source>
        <dbReference type="ARBA" id="ARBA00023002"/>
    </source>
</evidence>
<keyword evidence="1" id="KW-0813">Transport</keyword>
<accession>A0A3B0U3R6</accession>
<dbReference type="InterPro" id="IPR012349">
    <property type="entry name" value="Split_barrel_FMN-bd"/>
</dbReference>
<feature type="compositionally biased region" description="Basic and acidic residues" evidence="6">
    <location>
        <begin position="184"/>
        <end position="196"/>
    </location>
</feature>
<dbReference type="PANTHER" id="PTHR30466">
    <property type="entry name" value="FLAVIN REDUCTASE"/>
    <property type="match status" value="1"/>
</dbReference>
<dbReference type="SUPFAM" id="SSF57802">
    <property type="entry name" value="Rubredoxin-like"/>
    <property type="match status" value="1"/>
</dbReference>
<evidence type="ECO:0000313" key="8">
    <source>
        <dbReference type="EMBL" id="VAW19089.1"/>
    </source>
</evidence>
<evidence type="ECO:0000256" key="3">
    <source>
        <dbReference type="ARBA" id="ARBA00022982"/>
    </source>
</evidence>
<dbReference type="Gene3D" id="2.30.110.10">
    <property type="entry name" value="Electron Transport, Fmn-binding Protein, Chain A"/>
    <property type="match status" value="1"/>
</dbReference>
<keyword evidence="4" id="KW-0560">Oxidoreductase</keyword>
<dbReference type="FunFam" id="2.20.28.10:FF:000001">
    <property type="entry name" value="Rubredoxin"/>
    <property type="match status" value="1"/>
</dbReference>
<sequence>MKYKAFHKLSYGLYIIASGYDGKKAGYIANTAFQVTSHPPQIAISCHKSNNTLDIILKSRVFSISILKKEVGTSLIGEFGFMSSSGLDKFRNIEYKTFATGAPIVLESSVAWFDCRVVNRFDVGSHILIIGEVVESAMVTDEEPLTYAYYREKFKMLSPRNSPTYIEREKLAGEEEEGHPPAGKTEKNEKGSKKGSEPGGDTKYICTICGYTYDPEVGSPSAGIPPGTPFESLPDDYKCPVCSVGKDYFREV</sequence>
<keyword evidence="3" id="KW-0249">Electron transport</keyword>
<dbReference type="SMART" id="SM00903">
    <property type="entry name" value="Flavin_Reduct"/>
    <property type="match status" value="1"/>
</dbReference>
<dbReference type="InterPro" id="IPR002563">
    <property type="entry name" value="Flavin_Rdtase-like_dom"/>
</dbReference>
<dbReference type="Pfam" id="PF01613">
    <property type="entry name" value="Flavin_Reduct"/>
    <property type="match status" value="1"/>
</dbReference>
<dbReference type="Pfam" id="PF00301">
    <property type="entry name" value="Rubredoxin"/>
    <property type="match status" value="1"/>
</dbReference>
<evidence type="ECO:0000256" key="5">
    <source>
        <dbReference type="ARBA" id="ARBA00023004"/>
    </source>
</evidence>
<proteinExistence type="predicted"/>
<gene>
    <name evidence="8" type="ORF">MNBD_BACTEROID01-2430</name>
</gene>
<feature type="domain" description="Rubredoxin-like" evidence="7">
    <location>
        <begin position="201"/>
        <end position="252"/>
    </location>
</feature>
<dbReference type="CDD" id="cd00730">
    <property type="entry name" value="rubredoxin"/>
    <property type="match status" value="1"/>
</dbReference>
<evidence type="ECO:0000259" key="7">
    <source>
        <dbReference type="PROSITE" id="PS50903"/>
    </source>
</evidence>
<dbReference type="PANTHER" id="PTHR30466:SF1">
    <property type="entry name" value="FMN REDUCTASE (NADH) RUTF"/>
    <property type="match status" value="1"/>
</dbReference>
<dbReference type="PRINTS" id="PR00163">
    <property type="entry name" value="RUBREDOXIN"/>
</dbReference>